<evidence type="ECO:0008006" key="3">
    <source>
        <dbReference type="Google" id="ProtNLM"/>
    </source>
</evidence>
<gene>
    <name evidence="1" type="ORF">DWW65_14380</name>
</gene>
<reference evidence="1 2" key="1">
    <citation type="submission" date="2018-08" db="EMBL/GenBank/DDBJ databases">
        <title>A genome reference for cultivated species of the human gut microbiota.</title>
        <authorList>
            <person name="Zou Y."/>
            <person name="Xue W."/>
            <person name="Luo G."/>
        </authorList>
    </citation>
    <scope>NUCLEOTIDE SEQUENCE [LARGE SCALE GENOMIC DNA]</scope>
    <source>
        <strain evidence="1 2">AF16-31</strain>
    </source>
</reference>
<accession>A0A412SZ14</accession>
<dbReference type="EMBL" id="QRXY01000023">
    <property type="protein sequence ID" value="RGU42998.1"/>
    <property type="molecule type" value="Genomic_DNA"/>
</dbReference>
<evidence type="ECO:0000313" key="1">
    <source>
        <dbReference type="EMBL" id="RGU42998.1"/>
    </source>
</evidence>
<dbReference type="Proteomes" id="UP000285693">
    <property type="component" value="Unassembled WGS sequence"/>
</dbReference>
<comment type="caution">
    <text evidence="1">The sequence shown here is derived from an EMBL/GenBank/DDBJ whole genome shotgun (WGS) entry which is preliminary data.</text>
</comment>
<dbReference type="AlphaFoldDB" id="A0A412SZ14"/>
<organism evidence="1 2">
    <name type="scientific">Coprococcus comes</name>
    <dbReference type="NCBI Taxonomy" id="410072"/>
    <lineage>
        <taxon>Bacteria</taxon>
        <taxon>Bacillati</taxon>
        <taxon>Bacillota</taxon>
        <taxon>Clostridia</taxon>
        <taxon>Lachnospirales</taxon>
        <taxon>Lachnospiraceae</taxon>
        <taxon>Coprococcus</taxon>
    </lineage>
</organism>
<name>A0A412SZ14_9FIRM</name>
<sequence length="591" mass="69378">MLSYLTNEFIKTKFQFNSVGKILFIQKIKELLNNNSGVSYSYKIHNAYSILLELKSVIKDLEYGRTNGFILEEVRKEANEIVKKDLVMPAKQNALYGTVCDEIRKGLSIDKNNQSINATDMDKVHSMYSAICNLENAYEIMDYLNDTVDMLKSAIQSDECEKIIDLTECLVSSIIITKRSISSVYTNVGYFFERSGKAFDDCWNQWVGNLLRIDAKYKCYFKIEDKYKEKVTETITGVEVKIMHPTENGSSLIEDENTYWEVDIKAPANDHVSIVEKAFRVYKKEMGIVEFATAKVDKLDDRVIVYDEHFNKFFDLEQKTIAKNLDYKPYNQYHRNIDRVVRLFVDNLSNEIDKNKVVNAIINTCNFEGEGKTYNFLLLWSSLEALFRSNQYPTAITAIKDIVPNILSHRYIYYRLYDFLKDCNNIGLNYQYQGNNVVTENPNTEQIVLLFNILRDPSEKDVFLQACKNSYELLYYRGIELERILMNAKNMRQKIEKHRQILGYQLQRMYRIRNKFVHHSLVDENIDVLCKHIRVYMWEAIREMSYVADNRKINTLEELYAYFRMNNMMMQKMLLNANSPIDAKNISNGYL</sequence>
<protein>
    <recommendedName>
        <fullName evidence="3">Apea-like HEPN domain-containing protein</fullName>
    </recommendedName>
</protein>
<evidence type="ECO:0000313" key="2">
    <source>
        <dbReference type="Proteomes" id="UP000285693"/>
    </source>
</evidence>
<dbReference type="RefSeq" id="WP_117824553.1">
    <property type="nucleotide sequence ID" value="NZ_QRXY01000023.1"/>
</dbReference>
<proteinExistence type="predicted"/>